<dbReference type="InterPro" id="IPR038933">
    <property type="entry name" value="Ovate"/>
</dbReference>
<keyword evidence="2 6" id="KW-0678">Repressor</keyword>
<dbReference type="NCBIfam" id="TIGR01568">
    <property type="entry name" value="A_thal_3678"/>
    <property type="match status" value="1"/>
</dbReference>
<reference evidence="9" key="1">
    <citation type="submission" date="2023-05" db="EMBL/GenBank/DDBJ databases">
        <title>Nepenthes gracilis genome sequencing.</title>
        <authorList>
            <person name="Fukushima K."/>
        </authorList>
    </citation>
    <scope>NUCLEOTIDE SEQUENCE</scope>
    <source>
        <strain evidence="9">SING2019-196</strain>
    </source>
</reference>
<evidence type="ECO:0000256" key="7">
    <source>
        <dbReference type="SAM" id="MobiDB-lite"/>
    </source>
</evidence>
<comment type="caution">
    <text evidence="9">The sequence shown here is derived from an EMBL/GenBank/DDBJ whole genome shotgun (WGS) entry which is preliminary data.</text>
</comment>
<comment type="function">
    <text evidence="6">Transcriptional repressor that regulates multiple aspects of plant growth and development.</text>
</comment>
<evidence type="ECO:0000256" key="3">
    <source>
        <dbReference type="ARBA" id="ARBA00023015"/>
    </source>
</evidence>
<evidence type="ECO:0000256" key="2">
    <source>
        <dbReference type="ARBA" id="ARBA00022491"/>
    </source>
</evidence>
<feature type="region of interest" description="Disordered" evidence="7">
    <location>
        <begin position="98"/>
        <end position="132"/>
    </location>
</feature>
<dbReference type="Proteomes" id="UP001279734">
    <property type="component" value="Unassembled WGS sequence"/>
</dbReference>
<sequence length="276" mass="31436">MPRNLQKSIAEYLSKIKKQTPHLHISPSSLSSTTSRIFSGCRHPKSLSFTVKRSRRLRHRHDEDGEKHDHHQTDDAATLADIDRFLFENFKSLYSRDGDSYTDEVDNNGDEKDDAEEKPPDSGILFDSPRFLNPPPDLSGSHRFFVSSGLSGSLMEEARTSGDSVFTSISVPKTAAITQTNDGMQDITLPGQDCIAVLTPSPNPYDDFRRSMKEVIEARVRQNQSIDWDFIEELLFCYLRLNEKQQYKYILGAFVDLITILRQNSNSEAKEESRDK</sequence>
<dbReference type="GO" id="GO:0045892">
    <property type="term" value="P:negative regulation of DNA-templated transcription"/>
    <property type="evidence" value="ECO:0007669"/>
    <property type="project" value="UniProtKB-UniRule"/>
</dbReference>
<keyword evidence="5 6" id="KW-0539">Nucleus</keyword>
<keyword evidence="10" id="KW-1185">Reference proteome</keyword>
<feature type="domain" description="OVATE" evidence="8">
    <location>
        <begin position="197"/>
        <end position="260"/>
    </location>
</feature>
<dbReference type="InterPro" id="IPR006458">
    <property type="entry name" value="Ovate_C"/>
</dbReference>
<evidence type="ECO:0000256" key="4">
    <source>
        <dbReference type="ARBA" id="ARBA00023163"/>
    </source>
</evidence>
<evidence type="ECO:0000256" key="6">
    <source>
        <dbReference type="RuleBase" id="RU367028"/>
    </source>
</evidence>
<dbReference type="GO" id="GO:0005634">
    <property type="term" value="C:nucleus"/>
    <property type="evidence" value="ECO:0007669"/>
    <property type="project" value="UniProtKB-SubCell"/>
</dbReference>
<accession>A0AAD3XTP3</accession>
<dbReference type="AlphaFoldDB" id="A0AAD3XTP3"/>
<evidence type="ECO:0000259" key="8">
    <source>
        <dbReference type="PROSITE" id="PS51754"/>
    </source>
</evidence>
<feature type="compositionally biased region" description="Acidic residues" evidence="7">
    <location>
        <begin position="100"/>
        <end position="114"/>
    </location>
</feature>
<proteinExistence type="predicted"/>
<dbReference type="PANTHER" id="PTHR33057">
    <property type="entry name" value="TRANSCRIPTION REPRESSOR OFP7-RELATED"/>
    <property type="match status" value="1"/>
</dbReference>
<keyword evidence="4 6" id="KW-0804">Transcription</keyword>
<evidence type="ECO:0000313" key="9">
    <source>
        <dbReference type="EMBL" id="GMH15961.1"/>
    </source>
</evidence>
<dbReference type="Pfam" id="PF04844">
    <property type="entry name" value="Ovate"/>
    <property type="match status" value="1"/>
</dbReference>
<gene>
    <name evidence="9" type="ORF">Nepgr_017802</name>
</gene>
<comment type="subcellular location">
    <subcellularLocation>
        <location evidence="1 6">Nucleus</location>
    </subcellularLocation>
</comment>
<protein>
    <recommendedName>
        <fullName evidence="6">Transcription repressor</fullName>
    </recommendedName>
    <alternativeName>
        <fullName evidence="6">Ovate family protein</fullName>
    </alternativeName>
</protein>
<dbReference type="PANTHER" id="PTHR33057:SF117">
    <property type="entry name" value="TRANSCRIPTION REPRESSOR OFP14"/>
    <property type="match status" value="1"/>
</dbReference>
<evidence type="ECO:0000313" key="10">
    <source>
        <dbReference type="Proteomes" id="UP001279734"/>
    </source>
</evidence>
<organism evidence="9 10">
    <name type="scientific">Nepenthes gracilis</name>
    <name type="common">Slender pitcher plant</name>
    <dbReference type="NCBI Taxonomy" id="150966"/>
    <lineage>
        <taxon>Eukaryota</taxon>
        <taxon>Viridiplantae</taxon>
        <taxon>Streptophyta</taxon>
        <taxon>Embryophyta</taxon>
        <taxon>Tracheophyta</taxon>
        <taxon>Spermatophyta</taxon>
        <taxon>Magnoliopsida</taxon>
        <taxon>eudicotyledons</taxon>
        <taxon>Gunneridae</taxon>
        <taxon>Pentapetalae</taxon>
        <taxon>Caryophyllales</taxon>
        <taxon>Nepenthaceae</taxon>
        <taxon>Nepenthes</taxon>
    </lineage>
</organism>
<dbReference type="EMBL" id="BSYO01000016">
    <property type="protein sequence ID" value="GMH15961.1"/>
    <property type="molecule type" value="Genomic_DNA"/>
</dbReference>
<keyword evidence="3 6" id="KW-0805">Transcription regulation</keyword>
<dbReference type="PROSITE" id="PS51754">
    <property type="entry name" value="OVATE"/>
    <property type="match status" value="1"/>
</dbReference>
<evidence type="ECO:0000256" key="1">
    <source>
        <dbReference type="ARBA" id="ARBA00004123"/>
    </source>
</evidence>
<evidence type="ECO:0000256" key="5">
    <source>
        <dbReference type="ARBA" id="ARBA00023242"/>
    </source>
</evidence>
<name>A0AAD3XTP3_NEPGR</name>